<evidence type="ECO:0000256" key="10">
    <source>
        <dbReference type="SAM" id="MobiDB-lite"/>
    </source>
</evidence>
<keyword evidence="11" id="KW-0812">Transmembrane</keyword>
<dbReference type="FunFam" id="1.10.510.10:FF:000699">
    <property type="entry name" value="Probable serine/threonine-protein kinase iksA"/>
    <property type="match status" value="1"/>
</dbReference>
<evidence type="ECO:0000256" key="8">
    <source>
        <dbReference type="ARBA" id="ARBA00047899"/>
    </source>
</evidence>
<dbReference type="GO" id="GO:0004674">
    <property type="term" value="F:protein serine/threonine kinase activity"/>
    <property type="evidence" value="ECO:0007669"/>
    <property type="project" value="UniProtKB-KW"/>
</dbReference>
<keyword evidence="14" id="KW-1185">Reference proteome</keyword>
<dbReference type="Gene3D" id="3.30.200.20">
    <property type="entry name" value="Phosphorylase Kinase, domain 1"/>
    <property type="match status" value="1"/>
</dbReference>
<evidence type="ECO:0000256" key="9">
    <source>
        <dbReference type="ARBA" id="ARBA00048679"/>
    </source>
</evidence>
<reference evidence="13 14" key="1">
    <citation type="submission" date="2019-04" db="EMBL/GenBank/DDBJ databases">
        <title>Comparative genomics and transcriptomics to analyze fruiting body development in filamentous ascomycetes.</title>
        <authorList>
            <consortium name="DOE Joint Genome Institute"/>
            <person name="Lutkenhaus R."/>
            <person name="Traeger S."/>
            <person name="Breuer J."/>
            <person name="Kuo A."/>
            <person name="Lipzen A."/>
            <person name="Pangilinan J."/>
            <person name="Dilworth D."/>
            <person name="Sandor L."/>
            <person name="Poggeler S."/>
            <person name="Barry K."/>
            <person name="Grigoriev I.V."/>
            <person name="Nowrousian M."/>
        </authorList>
    </citation>
    <scope>NUCLEOTIDE SEQUENCE [LARGE SCALE GENOMIC DNA]</scope>
    <source>
        <strain evidence="13 14">CBS 389.68</strain>
    </source>
</reference>
<evidence type="ECO:0000256" key="11">
    <source>
        <dbReference type="SAM" id="Phobius"/>
    </source>
</evidence>
<comment type="catalytic activity">
    <reaction evidence="8">
        <text>L-threonyl-[protein] + ATP = O-phospho-L-threonyl-[protein] + ADP + H(+)</text>
        <dbReference type="Rhea" id="RHEA:46608"/>
        <dbReference type="Rhea" id="RHEA-COMP:11060"/>
        <dbReference type="Rhea" id="RHEA-COMP:11605"/>
        <dbReference type="ChEBI" id="CHEBI:15378"/>
        <dbReference type="ChEBI" id="CHEBI:30013"/>
        <dbReference type="ChEBI" id="CHEBI:30616"/>
        <dbReference type="ChEBI" id="CHEBI:61977"/>
        <dbReference type="ChEBI" id="CHEBI:456216"/>
        <dbReference type="EC" id="2.7.11.1"/>
    </reaction>
</comment>
<dbReference type="InterPro" id="IPR000719">
    <property type="entry name" value="Prot_kinase_dom"/>
</dbReference>
<dbReference type="PANTHER" id="PTHR11042:SF138">
    <property type="entry name" value="SERINE_THREONINE-PROTEIN KINASE IKS1-RELATED"/>
    <property type="match status" value="1"/>
</dbReference>
<evidence type="ECO:0000256" key="1">
    <source>
        <dbReference type="ARBA" id="ARBA00012513"/>
    </source>
</evidence>
<evidence type="ECO:0000256" key="4">
    <source>
        <dbReference type="ARBA" id="ARBA00022741"/>
    </source>
</evidence>
<dbReference type="PANTHER" id="PTHR11042">
    <property type="entry name" value="EUKARYOTIC TRANSLATION INITIATION FACTOR 2-ALPHA KINASE EIF2-ALPHA KINASE -RELATED"/>
    <property type="match status" value="1"/>
</dbReference>
<organism evidence="13 14">
    <name type="scientific">Ascodesmis nigricans</name>
    <dbReference type="NCBI Taxonomy" id="341454"/>
    <lineage>
        <taxon>Eukaryota</taxon>
        <taxon>Fungi</taxon>
        <taxon>Dikarya</taxon>
        <taxon>Ascomycota</taxon>
        <taxon>Pezizomycotina</taxon>
        <taxon>Pezizomycetes</taxon>
        <taxon>Pezizales</taxon>
        <taxon>Ascodesmidaceae</taxon>
        <taxon>Ascodesmis</taxon>
    </lineage>
</organism>
<feature type="region of interest" description="Disordered" evidence="10">
    <location>
        <begin position="523"/>
        <end position="591"/>
    </location>
</feature>
<dbReference type="FunFam" id="3.30.200.20:FF:000306">
    <property type="entry name" value="IKS protein kinase"/>
    <property type="match status" value="1"/>
</dbReference>
<comment type="catalytic activity">
    <reaction evidence="9">
        <text>L-seryl-[protein] + ATP = O-phospho-L-seryl-[protein] + ADP + H(+)</text>
        <dbReference type="Rhea" id="RHEA:17989"/>
        <dbReference type="Rhea" id="RHEA-COMP:9863"/>
        <dbReference type="Rhea" id="RHEA-COMP:11604"/>
        <dbReference type="ChEBI" id="CHEBI:15378"/>
        <dbReference type="ChEBI" id="CHEBI:29999"/>
        <dbReference type="ChEBI" id="CHEBI:30616"/>
        <dbReference type="ChEBI" id="CHEBI:83421"/>
        <dbReference type="ChEBI" id="CHEBI:456216"/>
        <dbReference type="EC" id="2.7.11.1"/>
    </reaction>
</comment>
<comment type="similarity">
    <text evidence="7">Belongs to the protein kinase superfamily. Ser/Thr protein kinase family. GCN2 subfamily.</text>
</comment>
<dbReference type="InterPro" id="IPR050339">
    <property type="entry name" value="CC_SR_Kinase"/>
</dbReference>
<dbReference type="Gene3D" id="1.10.510.10">
    <property type="entry name" value="Transferase(Phosphotransferase) domain 1"/>
    <property type="match status" value="1"/>
</dbReference>
<dbReference type="STRING" id="341454.A0A4S2N3M1"/>
<dbReference type="InterPro" id="IPR008271">
    <property type="entry name" value="Ser/Thr_kinase_AS"/>
</dbReference>
<feature type="region of interest" description="Disordered" evidence="10">
    <location>
        <begin position="61"/>
        <end position="83"/>
    </location>
</feature>
<keyword evidence="5 13" id="KW-0418">Kinase</keyword>
<dbReference type="OrthoDB" id="1405469at2759"/>
<dbReference type="PROSITE" id="PS00108">
    <property type="entry name" value="PROTEIN_KINASE_ST"/>
    <property type="match status" value="1"/>
</dbReference>
<evidence type="ECO:0000256" key="2">
    <source>
        <dbReference type="ARBA" id="ARBA00022527"/>
    </source>
</evidence>
<dbReference type="SUPFAM" id="SSF56112">
    <property type="entry name" value="Protein kinase-like (PK-like)"/>
    <property type="match status" value="1"/>
</dbReference>
<feature type="compositionally biased region" description="Low complexity" evidence="10">
    <location>
        <begin position="572"/>
        <end position="586"/>
    </location>
</feature>
<accession>A0A4S2N3M1</accession>
<name>A0A4S2N3M1_9PEZI</name>
<dbReference type="GO" id="GO:0005634">
    <property type="term" value="C:nucleus"/>
    <property type="evidence" value="ECO:0007669"/>
    <property type="project" value="TreeGrafter"/>
</dbReference>
<dbReference type="SMART" id="SM00220">
    <property type="entry name" value="S_TKc"/>
    <property type="match status" value="1"/>
</dbReference>
<keyword evidence="11" id="KW-1133">Transmembrane helix</keyword>
<evidence type="ECO:0000313" key="14">
    <source>
        <dbReference type="Proteomes" id="UP000298138"/>
    </source>
</evidence>
<dbReference type="InParanoid" id="A0A4S2N3M1"/>
<dbReference type="GO" id="GO:0005737">
    <property type="term" value="C:cytoplasm"/>
    <property type="evidence" value="ECO:0007669"/>
    <property type="project" value="TreeGrafter"/>
</dbReference>
<keyword evidence="2" id="KW-0723">Serine/threonine-protein kinase</keyword>
<keyword evidence="4" id="KW-0547">Nucleotide-binding</keyword>
<dbReference type="GO" id="GO:0005524">
    <property type="term" value="F:ATP binding"/>
    <property type="evidence" value="ECO:0007669"/>
    <property type="project" value="UniProtKB-KW"/>
</dbReference>
<dbReference type="Pfam" id="PF00069">
    <property type="entry name" value="Pkinase"/>
    <property type="match status" value="1"/>
</dbReference>
<evidence type="ECO:0000256" key="5">
    <source>
        <dbReference type="ARBA" id="ARBA00022777"/>
    </source>
</evidence>
<dbReference type="AlphaFoldDB" id="A0A4S2N3M1"/>
<keyword evidence="6" id="KW-0067">ATP-binding</keyword>
<dbReference type="PROSITE" id="PS50011">
    <property type="entry name" value="PROTEIN_KINASE_DOM"/>
    <property type="match status" value="1"/>
</dbReference>
<evidence type="ECO:0000256" key="6">
    <source>
        <dbReference type="ARBA" id="ARBA00022840"/>
    </source>
</evidence>
<proteinExistence type="inferred from homology"/>
<feature type="region of interest" description="Disordered" evidence="10">
    <location>
        <begin position="481"/>
        <end position="510"/>
    </location>
</feature>
<sequence length="703" mass="77804">MSLIRYGDGDSRSVVLRHQQTLVLYDPQSRQITFRKAGETPSSPHDEVPGLQSCPFCHRPMEHRDHTAAGNPGRSGRRRSATPLADSGFVDEHYFRMLNSSVQNDGAMSGGPSIGRHLPQLKPEDSAELSDASSTDELHPPGGIAASAFSPGYFNRFFQQTKVLGKGGKGVVLLVEHVLDGVHLGYFACKRVPVGNDHEWLKKVLIEVQLLQKLSHQNLVSYRHVWLENVQLTNFGPKVPCAFILQQYCNAGDLHNYVLGPDKMPTKEQLKERMRRRSRGKLDIPEEPGLRKLPFEQIISFFRDIASGLSHLHLNGFIHRDLKPSNCLLHETPGHGITVLVSDFGEVQQVDQIRNSTGATGTISYCAPEVLTREFPGGNYGNFTEKSDVFSLGMILHFMCFGRLPYVGADSRHEENEDLDALRAEITAWKGLDDFKHLRSDLPERLYHSLKTLISPDPAHRPSAADILLGIEIGIGEDLHAAGRRGSGSSGVHSTPKRSPGSIPASAFMDRDDSPMIGFRRISPVADTPPPGTPTHSVTDLPETLNTRPKRFDRPWKRGSRSDHVRTSSLLSEGPTSVESTEPSSPAVDNLSPDSTIVVRPLLEPAGVSAAGATGVASTIWWQRYWTSPHTRMWTKLFVFLLKIVAMNQPCAPLMVKAWAYYPLLGLAAMDFTTPMLISTLVLAFMHFVLLAMLRWSGNLCTF</sequence>
<feature type="compositionally biased region" description="Basic and acidic residues" evidence="10">
    <location>
        <begin position="550"/>
        <end position="566"/>
    </location>
</feature>
<evidence type="ECO:0000256" key="3">
    <source>
        <dbReference type="ARBA" id="ARBA00022679"/>
    </source>
</evidence>
<dbReference type="Proteomes" id="UP000298138">
    <property type="component" value="Unassembled WGS sequence"/>
</dbReference>
<protein>
    <recommendedName>
        <fullName evidence="1">non-specific serine/threonine protein kinase</fullName>
        <ecNumber evidence="1">2.7.11.1</ecNumber>
    </recommendedName>
</protein>
<feature type="transmembrane region" description="Helical" evidence="11">
    <location>
        <begin position="676"/>
        <end position="694"/>
    </location>
</feature>
<keyword evidence="11" id="KW-0472">Membrane</keyword>
<dbReference type="EC" id="2.7.11.1" evidence="1"/>
<gene>
    <name evidence="13" type="ORF">EX30DRAFT_338345</name>
</gene>
<evidence type="ECO:0000256" key="7">
    <source>
        <dbReference type="ARBA" id="ARBA00037982"/>
    </source>
</evidence>
<evidence type="ECO:0000259" key="12">
    <source>
        <dbReference type="PROSITE" id="PS50011"/>
    </source>
</evidence>
<feature type="domain" description="Protein kinase" evidence="12">
    <location>
        <begin position="158"/>
        <end position="475"/>
    </location>
</feature>
<feature type="region of interest" description="Disordered" evidence="10">
    <location>
        <begin position="105"/>
        <end position="141"/>
    </location>
</feature>
<evidence type="ECO:0000313" key="13">
    <source>
        <dbReference type="EMBL" id="TGZ83731.1"/>
    </source>
</evidence>
<dbReference type="InterPro" id="IPR011009">
    <property type="entry name" value="Kinase-like_dom_sf"/>
</dbReference>
<dbReference type="EMBL" id="ML220113">
    <property type="protein sequence ID" value="TGZ83731.1"/>
    <property type="molecule type" value="Genomic_DNA"/>
</dbReference>
<keyword evidence="3" id="KW-0808">Transferase</keyword>